<name>A0AAN7BH55_9PEZI</name>
<keyword evidence="3" id="KW-1185">Reference proteome</keyword>
<dbReference type="AlphaFoldDB" id="A0AAN7BH55"/>
<reference evidence="2" key="1">
    <citation type="journal article" date="2023" name="Mol. Phylogenet. Evol.">
        <title>Genome-scale phylogeny and comparative genomics of the fungal order Sordariales.</title>
        <authorList>
            <person name="Hensen N."/>
            <person name="Bonometti L."/>
            <person name="Westerberg I."/>
            <person name="Brannstrom I.O."/>
            <person name="Guillou S."/>
            <person name="Cros-Aarteil S."/>
            <person name="Calhoun S."/>
            <person name="Haridas S."/>
            <person name="Kuo A."/>
            <person name="Mondo S."/>
            <person name="Pangilinan J."/>
            <person name="Riley R."/>
            <person name="LaButti K."/>
            <person name="Andreopoulos B."/>
            <person name="Lipzen A."/>
            <person name="Chen C."/>
            <person name="Yan M."/>
            <person name="Daum C."/>
            <person name="Ng V."/>
            <person name="Clum A."/>
            <person name="Steindorff A."/>
            <person name="Ohm R.A."/>
            <person name="Martin F."/>
            <person name="Silar P."/>
            <person name="Natvig D.O."/>
            <person name="Lalanne C."/>
            <person name="Gautier V."/>
            <person name="Ament-Velasquez S.L."/>
            <person name="Kruys A."/>
            <person name="Hutchinson M.I."/>
            <person name="Powell A.J."/>
            <person name="Barry K."/>
            <person name="Miller A.N."/>
            <person name="Grigoriev I.V."/>
            <person name="Debuchy R."/>
            <person name="Gladieux P."/>
            <person name="Hiltunen Thoren M."/>
            <person name="Johannesson H."/>
        </authorList>
    </citation>
    <scope>NUCLEOTIDE SEQUENCE</scope>
    <source>
        <strain evidence="2">CBS 990.96</strain>
    </source>
</reference>
<reference evidence="2" key="2">
    <citation type="submission" date="2023-05" db="EMBL/GenBank/DDBJ databases">
        <authorList>
            <consortium name="Lawrence Berkeley National Laboratory"/>
            <person name="Steindorff A."/>
            <person name="Hensen N."/>
            <person name="Bonometti L."/>
            <person name="Westerberg I."/>
            <person name="Brannstrom I.O."/>
            <person name="Guillou S."/>
            <person name="Cros-Aarteil S."/>
            <person name="Calhoun S."/>
            <person name="Haridas S."/>
            <person name="Kuo A."/>
            <person name="Mondo S."/>
            <person name="Pangilinan J."/>
            <person name="Riley R."/>
            <person name="Labutti K."/>
            <person name="Andreopoulos B."/>
            <person name="Lipzen A."/>
            <person name="Chen C."/>
            <person name="Yanf M."/>
            <person name="Daum C."/>
            <person name="Ng V."/>
            <person name="Clum A."/>
            <person name="Ohm R."/>
            <person name="Martin F."/>
            <person name="Silar P."/>
            <person name="Natvig D."/>
            <person name="Lalanne C."/>
            <person name="Gautier V."/>
            <person name="Ament-Velasquez S.L."/>
            <person name="Kruys A."/>
            <person name="Hutchinson M.I."/>
            <person name="Powell A.J."/>
            <person name="Barry K."/>
            <person name="Miller A.N."/>
            <person name="Grigoriev I.V."/>
            <person name="Debuchy R."/>
            <person name="Gladieux P."/>
            <person name="Thoren M.H."/>
            <person name="Johannesson H."/>
        </authorList>
    </citation>
    <scope>NUCLEOTIDE SEQUENCE</scope>
    <source>
        <strain evidence="2">CBS 990.96</strain>
    </source>
</reference>
<dbReference type="GO" id="GO:0016829">
    <property type="term" value="F:lyase activity"/>
    <property type="evidence" value="ECO:0007669"/>
    <property type="project" value="UniProtKB-KW"/>
</dbReference>
<keyword evidence="1" id="KW-0732">Signal</keyword>
<protein>
    <submittedName>
        <fullName evidence="2">Polysaccharide lyase</fullName>
    </submittedName>
</protein>
<gene>
    <name evidence="2" type="ORF">QBC38DRAFT_52770</name>
</gene>
<dbReference type="Proteomes" id="UP001301958">
    <property type="component" value="Unassembled WGS sequence"/>
</dbReference>
<evidence type="ECO:0000313" key="2">
    <source>
        <dbReference type="EMBL" id="KAK4223356.1"/>
    </source>
</evidence>
<accession>A0AAN7BH55</accession>
<feature type="signal peptide" evidence="1">
    <location>
        <begin position="1"/>
        <end position="20"/>
    </location>
</feature>
<dbReference type="Gene3D" id="2.60.120.200">
    <property type="match status" value="1"/>
</dbReference>
<feature type="chain" id="PRO_5042883128" evidence="1">
    <location>
        <begin position="21"/>
        <end position="253"/>
    </location>
</feature>
<dbReference type="EMBL" id="MU865429">
    <property type="protein sequence ID" value="KAK4223356.1"/>
    <property type="molecule type" value="Genomic_DNA"/>
</dbReference>
<comment type="caution">
    <text evidence="2">The sequence shown here is derived from an EMBL/GenBank/DDBJ whole genome shotgun (WGS) entry which is preliminary data.</text>
</comment>
<proteinExistence type="predicted"/>
<keyword evidence="2" id="KW-0456">Lyase</keyword>
<dbReference type="InterPro" id="IPR025975">
    <property type="entry name" value="Polysacc_lyase"/>
</dbReference>
<evidence type="ECO:0000256" key="1">
    <source>
        <dbReference type="SAM" id="SignalP"/>
    </source>
</evidence>
<sequence length="253" mass="28750">MHSLLSSLIPLLLLFSPSHQTQIFTNRGTLSGWSARQTEHLGTLTESTTEFFDSPPSLVASQTFDASYTGRYHSEVRLLNAYTHSSSSKFYGFAFKLPSDWQFSPAQSYDISQFIAPFDKCDSFMPTTMVWLDGTKLNTRLKSGSVCAQQTKRIDIPSVTVTAGRWHKIVMEVKWKPDATGLYRMWYDDKLVVDQKNVATTVAEDVPFQWRVGLYANGWHDDKGMRGTQGTRRVFYDKMAVATTKDEADPDKW</sequence>
<organism evidence="2 3">
    <name type="scientific">Podospora fimiseda</name>
    <dbReference type="NCBI Taxonomy" id="252190"/>
    <lineage>
        <taxon>Eukaryota</taxon>
        <taxon>Fungi</taxon>
        <taxon>Dikarya</taxon>
        <taxon>Ascomycota</taxon>
        <taxon>Pezizomycotina</taxon>
        <taxon>Sordariomycetes</taxon>
        <taxon>Sordariomycetidae</taxon>
        <taxon>Sordariales</taxon>
        <taxon>Podosporaceae</taxon>
        <taxon>Podospora</taxon>
    </lineage>
</organism>
<evidence type="ECO:0000313" key="3">
    <source>
        <dbReference type="Proteomes" id="UP001301958"/>
    </source>
</evidence>
<dbReference type="Pfam" id="PF14099">
    <property type="entry name" value="Polysacc_lyase"/>
    <property type="match status" value="1"/>
</dbReference>